<dbReference type="PROSITE" id="PS51352">
    <property type="entry name" value="THIOREDOXIN_2"/>
    <property type="match status" value="1"/>
</dbReference>
<evidence type="ECO:0000313" key="9">
    <source>
        <dbReference type="Proteomes" id="UP001296873"/>
    </source>
</evidence>
<dbReference type="Proteomes" id="UP001296873">
    <property type="component" value="Unassembled WGS sequence"/>
</dbReference>
<dbReference type="InterPro" id="IPR036249">
    <property type="entry name" value="Thioredoxin-like_sf"/>
</dbReference>
<accession>A0ABS1DKC6</accession>
<dbReference type="PANTHER" id="PTHR13887:SF14">
    <property type="entry name" value="DISULFIDE BOND FORMATION PROTEIN D"/>
    <property type="match status" value="1"/>
</dbReference>
<reference evidence="8 9" key="1">
    <citation type="journal article" date="2020" name="Microorganisms">
        <title>Osmotic Adaptation and Compatible Solute Biosynthesis of Phototrophic Bacteria as Revealed from Genome Analyses.</title>
        <authorList>
            <person name="Imhoff J.F."/>
            <person name="Rahn T."/>
            <person name="Kunzel S."/>
            <person name="Keller A."/>
            <person name="Neulinger S.C."/>
        </authorList>
    </citation>
    <scope>NUCLEOTIDE SEQUENCE [LARGE SCALE GENOMIC DNA]</scope>
    <source>
        <strain evidence="8 9">DSM 9895</strain>
    </source>
</reference>
<proteinExistence type="inferred from homology"/>
<organism evidence="8 9">
    <name type="scientific">Rhodovibrio sodomensis</name>
    <dbReference type="NCBI Taxonomy" id="1088"/>
    <lineage>
        <taxon>Bacteria</taxon>
        <taxon>Pseudomonadati</taxon>
        <taxon>Pseudomonadota</taxon>
        <taxon>Alphaproteobacteria</taxon>
        <taxon>Rhodospirillales</taxon>
        <taxon>Rhodovibrionaceae</taxon>
        <taxon>Rhodovibrio</taxon>
    </lineage>
</organism>
<dbReference type="InterPro" id="IPR012336">
    <property type="entry name" value="Thioredoxin-like_fold"/>
</dbReference>
<keyword evidence="9" id="KW-1185">Reference proteome</keyword>
<dbReference type="SUPFAM" id="SSF52833">
    <property type="entry name" value="Thioredoxin-like"/>
    <property type="match status" value="1"/>
</dbReference>
<evidence type="ECO:0000256" key="2">
    <source>
        <dbReference type="ARBA" id="ARBA00005791"/>
    </source>
</evidence>
<dbReference type="RefSeq" id="WP_200342289.1">
    <property type="nucleotide sequence ID" value="NZ_NRRL01000068.1"/>
</dbReference>
<feature type="domain" description="Thioredoxin" evidence="7">
    <location>
        <begin position="49"/>
        <end position="237"/>
    </location>
</feature>
<evidence type="ECO:0000259" key="7">
    <source>
        <dbReference type="PROSITE" id="PS51352"/>
    </source>
</evidence>
<evidence type="ECO:0000256" key="1">
    <source>
        <dbReference type="ARBA" id="ARBA00003565"/>
    </source>
</evidence>
<protein>
    <recommendedName>
        <fullName evidence="7">Thioredoxin domain-containing protein</fullName>
    </recommendedName>
</protein>
<comment type="similarity">
    <text evidence="2">Belongs to the thioredoxin family. DsbA subfamily.</text>
</comment>
<keyword evidence="5" id="KW-1015">Disulfide bond</keyword>
<dbReference type="EMBL" id="NRRL01000068">
    <property type="protein sequence ID" value="MBK1669948.1"/>
    <property type="molecule type" value="Genomic_DNA"/>
</dbReference>
<evidence type="ECO:0000256" key="5">
    <source>
        <dbReference type="ARBA" id="ARBA00023157"/>
    </source>
</evidence>
<dbReference type="Pfam" id="PF13462">
    <property type="entry name" value="Thioredoxin_4"/>
    <property type="match status" value="1"/>
</dbReference>
<keyword evidence="3" id="KW-0732">Signal</keyword>
<dbReference type="PANTHER" id="PTHR13887">
    <property type="entry name" value="GLUTATHIONE S-TRANSFERASE KAPPA"/>
    <property type="match status" value="1"/>
</dbReference>
<sequence>MKLRNILIASAASVAIFGAGLTAYLATGGWSESVAGLPAGAGEAIAAAQDKGSDAQTVQAGDVTQVGENEHVLGDPDAPITIIEYSSLTCPHCASFHNNTLPKLKEQWIETGKAKLVYRHYPLDRLALAGALVANCFEGDRFFAVMDMMFARQRQWTRSDNPGQALQRIASQAGMDSKTFNQCISDQQEAKKILDRQQVGRNQANVQSTPTFLIDGEKIEGAKPYAAFEEALQAAGDGA</sequence>
<evidence type="ECO:0000256" key="4">
    <source>
        <dbReference type="ARBA" id="ARBA00023002"/>
    </source>
</evidence>
<evidence type="ECO:0000313" key="8">
    <source>
        <dbReference type="EMBL" id="MBK1669948.1"/>
    </source>
</evidence>
<dbReference type="InterPro" id="IPR017937">
    <property type="entry name" value="Thioredoxin_CS"/>
</dbReference>
<keyword evidence="4" id="KW-0560">Oxidoreductase</keyword>
<comment type="function">
    <text evidence="1">May be required for disulfide bond formation in some proteins.</text>
</comment>
<dbReference type="PROSITE" id="PS00194">
    <property type="entry name" value="THIOREDOXIN_1"/>
    <property type="match status" value="1"/>
</dbReference>
<dbReference type="InterPro" id="IPR013766">
    <property type="entry name" value="Thioredoxin_domain"/>
</dbReference>
<evidence type="ECO:0000256" key="6">
    <source>
        <dbReference type="ARBA" id="ARBA00023284"/>
    </source>
</evidence>
<name>A0ABS1DKC6_9PROT</name>
<comment type="caution">
    <text evidence="8">The sequence shown here is derived from an EMBL/GenBank/DDBJ whole genome shotgun (WGS) entry which is preliminary data.</text>
</comment>
<gene>
    <name evidence="8" type="ORF">CKO28_18090</name>
</gene>
<keyword evidence="6" id="KW-0676">Redox-active center</keyword>
<dbReference type="Gene3D" id="3.40.30.10">
    <property type="entry name" value="Glutaredoxin"/>
    <property type="match status" value="1"/>
</dbReference>
<evidence type="ECO:0000256" key="3">
    <source>
        <dbReference type="ARBA" id="ARBA00022729"/>
    </source>
</evidence>